<evidence type="ECO:0000313" key="4">
    <source>
        <dbReference type="Proteomes" id="UP000006362"/>
    </source>
</evidence>
<dbReference type="EMBL" id="CP002444">
    <property type="protein sequence ID" value="ADU96647.1"/>
    <property type="molecule type" value="Genomic_DNA"/>
</dbReference>
<dbReference type="Pfam" id="PF10756">
    <property type="entry name" value="bPH_6"/>
    <property type="match status" value="1"/>
</dbReference>
<accession>E8T663</accession>
<name>E8T663_THEA1</name>
<evidence type="ECO:0000313" key="3">
    <source>
        <dbReference type="EMBL" id="ADU96647.1"/>
    </source>
</evidence>
<organism evidence="3 4">
    <name type="scientific">Thermovibrio ammonificans (strain DSM 15698 / JCM 12110 / HB-1)</name>
    <dbReference type="NCBI Taxonomy" id="648996"/>
    <lineage>
        <taxon>Bacteria</taxon>
        <taxon>Pseudomonadati</taxon>
        <taxon>Aquificota</taxon>
        <taxon>Aquificia</taxon>
        <taxon>Desulfurobacteriales</taxon>
        <taxon>Desulfurobacteriaceae</taxon>
        <taxon>Thermovibrio</taxon>
    </lineage>
</organism>
<dbReference type="STRING" id="648996.Theam_0679"/>
<evidence type="ECO:0000259" key="2">
    <source>
        <dbReference type="Pfam" id="PF10756"/>
    </source>
</evidence>
<gene>
    <name evidence="3" type="ordered locus">Theam_0679</name>
</gene>
<feature type="domain" description="Low molecular weight protein antigen 6 PH" evidence="2">
    <location>
        <begin position="61"/>
        <end position="108"/>
    </location>
</feature>
<keyword evidence="1" id="KW-1133">Transmembrane helix</keyword>
<dbReference type="AlphaFoldDB" id="E8T663"/>
<keyword evidence="4" id="KW-1185">Reference proteome</keyword>
<dbReference type="InterPro" id="IPR019692">
    <property type="entry name" value="CFP-6_PH"/>
</dbReference>
<protein>
    <recommendedName>
        <fullName evidence="2">Low molecular weight protein antigen 6 PH domain-containing protein</fullName>
    </recommendedName>
</protein>
<dbReference type="eggNOG" id="ENOG50342G5">
    <property type="taxonomic scope" value="Bacteria"/>
</dbReference>
<dbReference type="Proteomes" id="UP000006362">
    <property type="component" value="Chromosome"/>
</dbReference>
<dbReference type="HOGENOM" id="CLU_1562136_0_0_0"/>
<keyword evidence="1" id="KW-0812">Transmembrane</keyword>
<dbReference type="KEGG" id="tam:Theam_0679"/>
<sequence length="171" mass="19188">MDRVFRTDRLTFLSYGLLVVAYALFIAFLVHRAGGVNFSAFILAVLVLPVFGYFFFLVKKRVRVTEQGIEVFGLTGRKEIRWQDVVSVSLVPGRKYFLFVESKDGTLAVVDDSFEEFPEIVRLVGEKAPKGSLSENYWEVAKGFRRSYLSPAILIVAAVVLIGIVVKSALQ</sequence>
<dbReference type="OrthoDB" id="14886at2"/>
<proteinExistence type="predicted"/>
<evidence type="ECO:0000256" key="1">
    <source>
        <dbReference type="SAM" id="Phobius"/>
    </source>
</evidence>
<feature type="transmembrane region" description="Helical" evidence="1">
    <location>
        <begin position="148"/>
        <end position="170"/>
    </location>
</feature>
<dbReference type="RefSeq" id="WP_013537433.1">
    <property type="nucleotide sequence ID" value="NC_014926.1"/>
</dbReference>
<keyword evidence="1" id="KW-0472">Membrane</keyword>
<feature type="transmembrane region" description="Helical" evidence="1">
    <location>
        <begin position="12"/>
        <end position="30"/>
    </location>
</feature>
<feature type="transmembrane region" description="Helical" evidence="1">
    <location>
        <begin position="36"/>
        <end position="58"/>
    </location>
</feature>
<reference evidence="3" key="1">
    <citation type="submission" date="2011-01" db="EMBL/GenBank/DDBJ databases">
        <title>Complete sequence of chromosome of Thermovibrio ammonificans HB-1.</title>
        <authorList>
            <consortium name="US DOE Joint Genome Institute"/>
            <person name="Lucas S."/>
            <person name="Copeland A."/>
            <person name="Lapidus A."/>
            <person name="Cheng J.-F."/>
            <person name="Goodwin L."/>
            <person name="Pitluck S."/>
            <person name="Davenport K."/>
            <person name="Detter J.C."/>
            <person name="Han C."/>
            <person name="Tapia R."/>
            <person name="Land M."/>
            <person name="Hauser L."/>
            <person name="Kyrpides N."/>
            <person name="Ivanova N."/>
            <person name="Ovchinnikova G."/>
            <person name="Vetriani C."/>
            <person name="Woyke T."/>
        </authorList>
    </citation>
    <scope>NUCLEOTIDE SEQUENCE [LARGE SCALE GENOMIC DNA]</scope>
    <source>
        <strain evidence="3">HB-1</strain>
    </source>
</reference>